<gene>
    <name evidence="13" type="primary">ctaA</name>
    <name evidence="13" type="ORF">GPAL_2319</name>
</gene>
<dbReference type="Pfam" id="PF02628">
    <property type="entry name" value="COX15-CtaA"/>
    <property type="match status" value="1"/>
</dbReference>
<evidence type="ECO:0000256" key="9">
    <source>
        <dbReference type="ARBA" id="ARBA00023136"/>
    </source>
</evidence>
<reference evidence="14" key="1">
    <citation type="journal article" date="2014" name="Environ. Microbiol.">
        <title>Comparative genomics of the marine bacterial genus Glaciecola reveals the high degree of genomic diversity and genomic characteristic for cold adaptation.</title>
        <authorList>
            <person name="Qin Q.L."/>
            <person name="Xie B.B."/>
            <person name="Yu Y."/>
            <person name="Shu Y.L."/>
            <person name="Rong J.C."/>
            <person name="Zhang Y.J."/>
            <person name="Zhao D.L."/>
            <person name="Chen X.L."/>
            <person name="Zhang X.Y."/>
            <person name="Chen B."/>
            <person name="Zhou B.C."/>
            <person name="Zhang Y.Z."/>
        </authorList>
    </citation>
    <scope>NUCLEOTIDE SEQUENCE [LARGE SCALE GENOMIC DNA]</scope>
    <source>
        <strain evidence="14">ACAM 615</strain>
    </source>
</reference>
<dbReference type="AlphaFoldDB" id="K7A0X7"/>
<dbReference type="GO" id="GO:0046872">
    <property type="term" value="F:metal ion binding"/>
    <property type="evidence" value="ECO:0007669"/>
    <property type="project" value="UniProtKB-KW"/>
</dbReference>
<feature type="transmembrane region" description="Helical" evidence="12">
    <location>
        <begin position="135"/>
        <end position="153"/>
    </location>
</feature>
<proteinExistence type="inferred from homology"/>
<dbReference type="PANTHER" id="PTHR23289">
    <property type="entry name" value="CYTOCHROME C OXIDASE ASSEMBLY PROTEIN COX15"/>
    <property type="match status" value="1"/>
</dbReference>
<dbReference type="GO" id="GO:0016020">
    <property type="term" value="C:membrane"/>
    <property type="evidence" value="ECO:0007669"/>
    <property type="project" value="UniProtKB-SubCell"/>
</dbReference>
<evidence type="ECO:0000313" key="14">
    <source>
        <dbReference type="Proteomes" id="UP000006251"/>
    </source>
</evidence>
<dbReference type="EMBL" id="BAEQ01000042">
    <property type="protein sequence ID" value="GAC29180.1"/>
    <property type="molecule type" value="Genomic_DNA"/>
</dbReference>
<dbReference type="OrthoDB" id="9793156at2"/>
<evidence type="ECO:0000256" key="3">
    <source>
        <dbReference type="ARBA" id="ARBA00022692"/>
    </source>
</evidence>
<dbReference type="HAMAP" id="MF_01665">
    <property type="entry name" value="HemeA_synth_type2"/>
    <property type="match status" value="1"/>
</dbReference>
<protein>
    <submittedName>
        <fullName evidence="13">Heme A synthase</fullName>
    </submittedName>
</protein>
<evidence type="ECO:0000256" key="4">
    <source>
        <dbReference type="ARBA" id="ARBA00022723"/>
    </source>
</evidence>
<feature type="transmembrane region" description="Helical" evidence="12">
    <location>
        <begin position="21"/>
        <end position="39"/>
    </location>
</feature>
<evidence type="ECO:0000256" key="2">
    <source>
        <dbReference type="ARBA" id="ARBA00004141"/>
    </source>
</evidence>
<keyword evidence="14" id="KW-1185">Reference proteome</keyword>
<comment type="caution">
    <text evidence="13">The sequence shown here is derived from an EMBL/GenBank/DDBJ whole genome shotgun (WGS) entry which is preliminary data.</text>
</comment>
<dbReference type="Proteomes" id="UP000006251">
    <property type="component" value="Unassembled WGS sequence"/>
</dbReference>
<dbReference type="InterPro" id="IPR023754">
    <property type="entry name" value="HemeA_Synthase_type2"/>
</dbReference>
<keyword evidence="6" id="KW-0560">Oxidoreductase</keyword>
<keyword evidence="9 12" id="KW-0472">Membrane</keyword>
<feature type="transmembrane region" description="Helical" evidence="12">
    <location>
        <begin position="326"/>
        <end position="343"/>
    </location>
</feature>
<dbReference type="InterPro" id="IPR003780">
    <property type="entry name" value="COX15/CtaA_fam"/>
</dbReference>
<evidence type="ECO:0000313" key="13">
    <source>
        <dbReference type="EMBL" id="GAC29180.1"/>
    </source>
</evidence>
<evidence type="ECO:0000256" key="11">
    <source>
        <dbReference type="ARBA" id="ARBA00048044"/>
    </source>
</evidence>
<dbReference type="GO" id="GO:0006784">
    <property type="term" value="P:heme A biosynthetic process"/>
    <property type="evidence" value="ECO:0007669"/>
    <property type="project" value="InterPro"/>
</dbReference>
<feature type="transmembrane region" description="Helical" evidence="12">
    <location>
        <begin position="270"/>
        <end position="288"/>
    </location>
</feature>
<evidence type="ECO:0000256" key="8">
    <source>
        <dbReference type="ARBA" id="ARBA00023133"/>
    </source>
</evidence>
<accession>K7A0X7</accession>
<evidence type="ECO:0000256" key="7">
    <source>
        <dbReference type="ARBA" id="ARBA00023004"/>
    </source>
</evidence>
<feature type="transmembrane region" description="Helical" evidence="12">
    <location>
        <begin position="105"/>
        <end position="123"/>
    </location>
</feature>
<comment type="catalytic activity">
    <reaction evidence="11">
        <text>Fe(II)-heme o + 2 A + H2O = Fe(II)-heme a + 2 AH2</text>
        <dbReference type="Rhea" id="RHEA:63388"/>
        <dbReference type="ChEBI" id="CHEBI:13193"/>
        <dbReference type="ChEBI" id="CHEBI:15377"/>
        <dbReference type="ChEBI" id="CHEBI:17499"/>
        <dbReference type="ChEBI" id="CHEBI:60530"/>
        <dbReference type="ChEBI" id="CHEBI:61715"/>
        <dbReference type="EC" id="1.17.99.9"/>
    </reaction>
    <physiologicalReaction direction="left-to-right" evidence="11">
        <dbReference type="Rhea" id="RHEA:63389"/>
    </physiologicalReaction>
</comment>
<organism evidence="13 14">
    <name type="scientific">Brumicola pallidula DSM 14239 = ACAM 615</name>
    <dbReference type="NCBI Taxonomy" id="1121922"/>
    <lineage>
        <taxon>Bacteria</taxon>
        <taxon>Pseudomonadati</taxon>
        <taxon>Pseudomonadota</taxon>
        <taxon>Gammaproteobacteria</taxon>
        <taxon>Alteromonadales</taxon>
        <taxon>Alteromonadaceae</taxon>
        <taxon>Brumicola</taxon>
    </lineage>
</organism>
<sequence length="366" mass="40843">MTYGIDDNIRHIKQPIAISNWLHFVAFLVFIMVVVGGITRLTESGLSITEWKLITGALLPLSEAAWLSEFEKYKQIPEYIQINGPAGMTLVDFKFIYFWEWIHRLWGRLIGLAFALPFAWFAFKRAIPQGYGLRLTILLVLGGMQGVIGWWMVTSGLTQRTDVSHFRLATHLLTALLILGALFWTALDLRQLASGQSRKSKLTIFGLLVFVILFVQLLFGAYTAGLNAGYVSNTWPLMYGSLIPSVIDWSGNLWTQLNNDPIVIHFIHRSWAWVTVTFLIVLAWRIRVQSAKASIAIHSAYIAQMLLGIATVLTGVNIYFAVLHQAVGALVVISTTWGVHLLGRYTADVCRAGGEQAARVPVALAE</sequence>
<comment type="pathway">
    <text evidence="10">Porphyrin-containing compound metabolism; heme A biosynthesis; heme A from heme O: step 1/1.</text>
</comment>
<feature type="transmembrane region" description="Helical" evidence="12">
    <location>
        <begin position="300"/>
        <end position="320"/>
    </location>
</feature>
<name>K7A0X7_9ALTE</name>
<dbReference type="STRING" id="1121922.GCA_000428905_02695"/>
<dbReference type="GO" id="GO:0120547">
    <property type="term" value="F:heme A synthase activity"/>
    <property type="evidence" value="ECO:0007669"/>
    <property type="project" value="UniProtKB-EC"/>
</dbReference>
<comment type="subcellular location">
    <subcellularLocation>
        <location evidence="2">Membrane</location>
        <topology evidence="2">Multi-pass membrane protein</topology>
    </subcellularLocation>
</comment>
<evidence type="ECO:0000256" key="10">
    <source>
        <dbReference type="ARBA" id="ARBA00044501"/>
    </source>
</evidence>
<keyword evidence="7" id="KW-0408">Iron</keyword>
<evidence type="ECO:0000256" key="1">
    <source>
        <dbReference type="ARBA" id="ARBA00001970"/>
    </source>
</evidence>
<keyword evidence="4" id="KW-0479">Metal-binding</keyword>
<evidence type="ECO:0000256" key="5">
    <source>
        <dbReference type="ARBA" id="ARBA00022989"/>
    </source>
</evidence>
<keyword evidence="8" id="KW-0350">Heme biosynthesis</keyword>
<comment type="cofactor">
    <cofactor evidence="1">
        <name>heme b</name>
        <dbReference type="ChEBI" id="CHEBI:60344"/>
    </cofactor>
</comment>
<feature type="transmembrane region" description="Helical" evidence="12">
    <location>
        <begin position="168"/>
        <end position="190"/>
    </location>
</feature>
<feature type="transmembrane region" description="Helical" evidence="12">
    <location>
        <begin position="202"/>
        <end position="222"/>
    </location>
</feature>
<keyword evidence="3 12" id="KW-0812">Transmembrane</keyword>
<dbReference type="GO" id="GO:0016653">
    <property type="term" value="F:oxidoreductase activity, acting on NAD(P)H, heme protein as acceptor"/>
    <property type="evidence" value="ECO:0007669"/>
    <property type="project" value="TreeGrafter"/>
</dbReference>
<keyword evidence="5 12" id="KW-1133">Transmembrane helix</keyword>
<evidence type="ECO:0000256" key="12">
    <source>
        <dbReference type="SAM" id="Phobius"/>
    </source>
</evidence>
<evidence type="ECO:0000256" key="6">
    <source>
        <dbReference type="ARBA" id="ARBA00023002"/>
    </source>
</evidence>
<dbReference type="PANTHER" id="PTHR23289:SF2">
    <property type="entry name" value="CYTOCHROME C OXIDASE ASSEMBLY PROTEIN COX15 HOMOLOG"/>
    <property type="match status" value="1"/>
</dbReference>